<evidence type="ECO:0000256" key="7">
    <source>
        <dbReference type="ARBA" id="ARBA00022777"/>
    </source>
</evidence>
<dbReference type="HAMAP" id="MF_00165">
    <property type="entry name" value="Thymidylate_kinase"/>
    <property type="match status" value="1"/>
</dbReference>
<dbReference type="InterPro" id="IPR027417">
    <property type="entry name" value="P-loop_NTPase"/>
</dbReference>
<keyword evidence="7 11" id="KW-0418">Kinase</keyword>
<dbReference type="CDD" id="cd01672">
    <property type="entry name" value="TMPK"/>
    <property type="match status" value="1"/>
</dbReference>
<dbReference type="GO" id="GO:0005737">
    <property type="term" value="C:cytoplasm"/>
    <property type="evidence" value="ECO:0007669"/>
    <property type="project" value="TreeGrafter"/>
</dbReference>
<dbReference type="FunCoup" id="A0A1Q6DUX3">
    <property type="interactions" value="126"/>
</dbReference>
<dbReference type="GO" id="GO:0004798">
    <property type="term" value="F:dTMP kinase activity"/>
    <property type="evidence" value="ECO:0007669"/>
    <property type="project" value="UniProtKB-UniRule"/>
</dbReference>
<keyword evidence="14" id="KW-1185">Reference proteome</keyword>
<proteinExistence type="inferred from homology"/>
<dbReference type="STRING" id="1903181.BTN85_0628"/>
<dbReference type="SUPFAM" id="SSF52540">
    <property type="entry name" value="P-loop containing nucleoside triphosphate hydrolases"/>
    <property type="match status" value="1"/>
</dbReference>
<organism evidence="13 14">
    <name type="scientific">Methanohalarchaeum thermophilum</name>
    <dbReference type="NCBI Taxonomy" id="1903181"/>
    <lineage>
        <taxon>Archaea</taxon>
        <taxon>Methanobacteriati</taxon>
        <taxon>Methanobacteriota</taxon>
        <taxon>Methanonatronarchaeia</taxon>
        <taxon>Methanonatronarchaeales</taxon>
        <taxon>Methanonatronarchaeaceae</taxon>
        <taxon>Candidatus Methanohalarchaeum</taxon>
    </lineage>
</organism>
<dbReference type="Proteomes" id="UP000185744">
    <property type="component" value="Unassembled WGS sequence"/>
</dbReference>
<keyword evidence="4 11" id="KW-0808">Transferase</keyword>
<feature type="binding site" evidence="11">
    <location>
        <begin position="10"/>
        <end position="17"/>
    </location>
    <ligand>
        <name>ATP</name>
        <dbReference type="ChEBI" id="CHEBI:30616"/>
    </ligand>
</feature>
<evidence type="ECO:0000256" key="3">
    <source>
        <dbReference type="ARBA" id="ARBA00013355"/>
    </source>
</evidence>
<accession>A0A1Q6DUX3</accession>
<gene>
    <name evidence="11" type="primary">tmk</name>
    <name evidence="13" type="ORF">BTN85_0628</name>
</gene>
<protein>
    <recommendedName>
        <fullName evidence="3 11">Probable thymidylate kinase</fullName>
        <ecNumber evidence="2 11">2.7.4.9</ecNumber>
    </recommendedName>
    <alternativeName>
        <fullName evidence="9 11">dTMP kinase</fullName>
    </alternativeName>
</protein>
<dbReference type="PANTHER" id="PTHR10344:SF4">
    <property type="entry name" value="UMP-CMP KINASE 2, MITOCHONDRIAL"/>
    <property type="match status" value="1"/>
</dbReference>
<evidence type="ECO:0000256" key="6">
    <source>
        <dbReference type="ARBA" id="ARBA00022741"/>
    </source>
</evidence>
<evidence type="ECO:0000256" key="4">
    <source>
        <dbReference type="ARBA" id="ARBA00022679"/>
    </source>
</evidence>
<dbReference type="InterPro" id="IPR018094">
    <property type="entry name" value="Thymidylate_kinase"/>
</dbReference>
<evidence type="ECO:0000256" key="8">
    <source>
        <dbReference type="ARBA" id="ARBA00022840"/>
    </source>
</evidence>
<dbReference type="GO" id="GO:0006235">
    <property type="term" value="P:dTTP biosynthetic process"/>
    <property type="evidence" value="ECO:0007669"/>
    <property type="project" value="UniProtKB-UniRule"/>
</dbReference>
<feature type="domain" description="Thymidylate kinase-like" evidence="12">
    <location>
        <begin position="8"/>
        <end position="192"/>
    </location>
</feature>
<dbReference type="GO" id="GO:0006227">
    <property type="term" value="P:dUDP biosynthetic process"/>
    <property type="evidence" value="ECO:0007669"/>
    <property type="project" value="TreeGrafter"/>
</dbReference>
<comment type="caution">
    <text evidence="13">The sequence shown here is derived from an EMBL/GenBank/DDBJ whole genome shotgun (WGS) entry which is preliminary data.</text>
</comment>
<dbReference type="EMBL" id="MSDW01000001">
    <property type="protein sequence ID" value="OKY78143.1"/>
    <property type="molecule type" value="Genomic_DNA"/>
</dbReference>
<keyword evidence="8 11" id="KW-0067">ATP-binding</keyword>
<evidence type="ECO:0000313" key="14">
    <source>
        <dbReference type="Proteomes" id="UP000185744"/>
    </source>
</evidence>
<keyword evidence="6 11" id="KW-0547">Nucleotide-binding</keyword>
<dbReference type="Gene3D" id="3.40.50.300">
    <property type="entry name" value="P-loop containing nucleotide triphosphate hydrolases"/>
    <property type="match status" value="1"/>
</dbReference>
<evidence type="ECO:0000259" key="12">
    <source>
        <dbReference type="Pfam" id="PF02223"/>
    </source>
</evidence>
<dbReference type="FunFam" id="3.40.50.300:FF:000225">
    <property type="entry name" value="Thymidylate kinase"/>
    <property type="match status" value="1"/>
</dbReference>
<sequence>MKGKLFTIEGIDGSGKTTVTEKIYQELKEETNKEIIKTTEPSTTWLGEAVKKGLNREIDPIAEAFLFTSDHIEHVSKKIKPNLAEGKVVISDRYSDSFYAYQGVTIKDNVKNPIQYLIKLRDRFTIKPDTVFLLDLEPEEAFERLGENKIKFEKIDFLEKVRKNYKKLSKKEERDYITIDASRSIKKVKKDVLEEIKERINF</sequence>
<comment type="catalytic activity">
    <reaction evidence="10 11">
        <text>dTMP + ATP = dTDP + ADP</text>
        <dbReference type="Rhea" id="RHEA:13517"/>
        <dbReference type="ChEBI" id="CHEBI:30616"/>
        <dbReference type="ChEBI" id="CHEBI:58369"/>
        <dbReference type="ChEBI" id="CHEBI:63528"/>
        <dbReference type="ChEBI" id="CHEBI:456216"/>
        <dbReference type="EC" id="2.7.4.9"/>
    </reaction>
</comment>
<reference evidence="13" key="1">
    <citation type="submission" date="2016-12" db="EMBL/GenBank/DDBJ databases">
        <title>Discovery of methanogenic haloarchaea.</title>
        <authorList>
            <person name="Sorokin D.Y."/>
            <person name="Makarova K.S."/>
            <person name="Abbas B."/>
            <person name="Ferrer M."/>
            <person name="Golyshin P.N."/>
        </authorList>
    </citation>
    <scope>NUCLEOTIDE SEQUENCE [LARGE SCALE GENOMIC DNA]</scope>
    <source>
        <strain evidence="13">HMET1</strain>
    </source>
</reference>
<name>A0A1Q6DUX3_METT1</name>
<dbReference type="NCBIfam" id="TIGR00041">
    <property type="entry name" value="DTMP_kinase"/>
    <property type="match status" value="1"/>
</dbReference>
<keyword evidence="5 11" id="KW-0545">Nucleotide biosynthesis</keyword>
<evidence type="ECO:0000256" key="5">
    <source>
        <dbReference type="ARBA" id="ARBA00022727"/>
    </source>
</evidence>
<evidence type="ECO:0000256" key="10">
    <source>
        <dbReference type="ARBA" id="ARBA00048743"/>
    </source>
</evidence>
<evidence type="ECO:0000256" key="11">
    <source>
        <dbReference type="HAMAP-Rule" id="MF_00165"/>
    </source>
</evidence>
<evidence type="ECO:0000256" key="9">
    <source>
        <dbReference type="ARBA" id="ARBA00029962"/>
    </source>
</evidence>
<dbReference type="AlphaFoldDB" id="A0A1Q6DUX3"/>
<dbReference type="Pfam" id="PF02223">
    <property type="entry name" value="Thymidylate_kin"/>
    <property type="match status" value="1"/>
</dbReference>
<comment type="similarity">
    <text evidence="1 11">Belongs to the thymidylate kinase family.</text>
</comment>
<evidence type="ECO:0000256" key="2">
    <source>
        <dbReference type="ARBA" id="ARBA00012980"/>
    </source>
</evidence>
<evidence type="ECO:0000256" key="1">
    <source>
        <dbReference type="ARBA" id="ARBA00009776"/>
    </source>
</evidence>
<dbReference type="GO" id="GO:0006233">
    <property type="term" value="P:dTDP biosynthetic process"/>
    <property type="evidence" value="ECO:0007669"/>
    <property type="project" value="InterPro"/>
</dbReference>
<dbReference type="GO" id="GO:0005524">
    <property type="term" value="F:ATP binding"/>
    <property type="evidence" value="ECO:0007669"/>
    <property type="project" value="UniProtKB-UniRule"/>
</dbReference>
<dbReference type="InParanoid" id="A0A1Q6DUX3"/>
<dbReference type="InterPro" id="IPR039430">
    <property type="entry name" value="Thymidylate_kin-like_dom"/>
</dbReference>
<dbReference type="PANTHER" id="PTHR10344">
    <property type="entry name" value="THYMIDYLATE KINASE"/>
    <property type="match status" value="1"/>
</dbReference>
<dbReference type="EC" id="2.7.4.9" evidence="2 11"/>
<evidence type="ECO:0000313" key="13">
    <source>
        <dbReference type="EMBL" id="OKY78143.1"/>
    </source>
</evidence>